<accession>A0A0J1GUI9</accession>
<evidence type="ECO:0000313" key="4">
    <source>
        <dbReference type="Proteomes" id="UP000036097"/>
    </source>
</evidence>
<evidence type="ECO:0000259" key="2">
    <source>
        <dbReference type="PROSITE" id="PS51208"/>
    </source>
</evidence>
<dbReference type="SUPFAM" id="SSF103515">
    <property type="entry name" value="Autotransporter"/>
    <property type="match status" value="1"/>
</dbReference>
<proteinExistence type="predicted"/>
<organism evidence="3 4">
    <name type="scientific">Photobacterium aquae</name>
    <dbReference type="NCBI Taxonomy" id="1195763"/>
    <lineage>
        <taxon>Bacteria</taxon>
        <taxon>Pseudomonadati</taxon>
        <taxon>Pseudomonadota</taxon>
        <taxon>Gammaproteobacteria</taxon>
        <taxon>Vibrionales</taxon>
        <taxon>Vibrionaceae</taxon>
        <taxon>Photobacterium</taxon>
    </lineage>
</organism>
<reference evidence="3 4" key="1">
    <citation type="submission" date="2015-05" db="EMBL/GenBank/DDBJ databases">
        <title>Photobacterium galathea sp. nov.</title>
        <authorList>
            <person name="Machado H."/>
            <person name="Gram L."/>
        </authorList>
    </citation>
    <scope>NUCLEOTIDE SEQUENCE [LARGE SCALE GENOMIC DNA]</scope>
    <source>
        <strain evidence="3 4">CGMCC 1.12159</strain>
    </source>
</reference>
<dbReference type="STRING" id="1195763.ABT56_19915"/>
<feature type="compositionally biased region" description="Polar residues" evidence="1">
    <location>
        <begin position="85"/>
        <end position="94"/>
    </location>
</feature>
<dbReference type="EMBL" id="LDOT01000034">
    <property type="protein sequence ID" value="KLV03388.1"/>
    <property type="molecule type" value="Genomic_DNA"/>
</dbReference>
<comment type="caution">
    <text evidence="3">The sequence shown here is derived from an EMBL/GenBank/DDBJ whole genome shotgun (WGS) entry which is preliminary data.</text>
</comment>
<dbReference type="InterPro" id="IPR036709">
    <property type="entry name" value="Autotransporte_beta_dom_sf"/>
</dbReference>
<dbReference type="AlphaFoldDB" id="A0A0J1GUI9"/>
<evidence type="ECO:0000313" key="3">
    <source>
        <dbReference type="EMBL" id="KLV03388.1"/>
    </source>
</evidence>
<name>A0A0J1GUI9_9GAMM</name>
<feature type="domain" description="Autotransporter" evidence="2">
    <location>
        <begin position="121"/>
        <end position="408"/>
    </location>
</feature>
<dbReference type="Gene3D" id="2.40.128.130">
    <property type="entry name" value="Autotransporter beta-domain"/>
    <property type="match status" value="1"/>
</dbReference>
<gene>
    <name evidence="3" type="ORF">ABT56_19915</name>
</gene>
<dbReference type="RefSeq" id="WP_047880709.1">
    <property type="nucleotide sequence ID" value="NZ_LDOT01000034.1"/>
</dbReference>
<dbReference type="PROSITE" id="PS51208">
    <property type="entry name" value="AUTOTRANSPORTER"/>
    <property type="match status" value="1"/>
</dbReference>
<dbReference type="Pfam" id="PF03797">
    <property type="entry name" value="Autotransporter"/>
    <property type="match status" value="1"/>
</dbReference>
<dbReference type="PATRIC" id="fig|1195763.3.peg.4261"/>
<protein>
    <recommendedName>
        <fullName evidence="2">Autotransporter domain-containing protein</fullName>
    </recommendedName>
</protein>
<evidence type="ECO:0000256" key="1">
    <source>
        <dbReference type="SAM" id="MobiDB-lite"/>
    </source>
</evidence>
<dbReference type="SMART" id="SM00869">
    <property type="entry name" value="Autotransporter"/>
    <property type="match status" value="1"/>
</dbReference>
<feature type="region of interest" description="Disordered" evidence="1">
    <location>
        <begin position="76"/>
        <end position="121"/>
    </location>
</feature>
<feature type="compositionally biased region" description="Low complexity" evidence="1">
    <location>
        <begin position="95"/>
        <end position="115"/>
    </location>
</feature>
<keyword evidence="4" id="KW-1185">Reference proteome</keyword>
<dbReference type="Proteomes" id="UP000036097">
    <property type="component" value="Unassembled WGS sequence"/>
</dbReference>
<dbReference type="InterPro" id="IPR005546">
    <property type="entry name" value="Autotransporte_beta"/>
</dbReference>
<sequence length="409" mass="45279">MLLSKQATSRCLPVTLLVVIWGADAKQESESSTLGEYIPDDMYAAVSSMISMADSVRGDRVDKKVRTNLRRSSPGLRTAGMAERASSTRNATHFGNSNLGSMMSPSGSSPTIPSIHDLPSQKSAQFGGYVRLENRLLGGDPNRPNQTNEQEYSGYSLTLGGDYLFREHYLFGMTLGLPFYKPMSETNDTEVDGLIASGYFSYLQDSWYLDFNASYAVMDTDIERQVTLYTDTVVNNTNEADSDIWLFSVGGGYIFEYNYLNIALESSLQYTLSDSDRYQERSALTSSNYLFSQIDDVDALQSTMLISGISLSHPFRTSVGIFQPYAKGYVHYDIAPGKQSIISQLKSNHSGSILPIVVETDDQLYGRMHLGISGAFNEDWFGYIEASSLLWHDDISAHTVSFGVSMSLD</sequence>